<keyword evidence="4" id="KW-1185">Reference proteome</keyword>
<dbReference type="Proteomes" id="UP000249016">
    <property type="component" value="Unassembled WGS sequence"/>
</dbReference>
<dbReference type="InterPro" id="IPR052698">
    <property type="entry name" value="MoCofactor_Util/Proc"/>
</dbReference>
<sequence length="392" mass="43071">MKEISRIVEVFEQVDFAKRKAALATVVWVEGSSYRRPGARMLITDDGRWEGAISGGCLEGDALRKARQVMLDGQPIVVSYDTMDDGANSFGVGLGCNGIIDVLIEPIDPISAQNPITLLKEFTQKRDVRALATVLKSDEFTGLIPGNRFMLTEETIESIPGWLYDDMQRVFSTGKPLTRSYSVLSGNAELFIERIDPGIELVIFGAGYDVIPVAKLARDLGWQVTVTDDCIAHLSPKRFPAATCVLYSDRQAVIDQLTITNRTAAVLMSHNFNYDKAVLEKLLATDVPYIGMLGPRKRFDKMQDEFKKDGLSFSDEALDRVYAPIGLDLGAETPDEIALAIMAEIKAFFTKGAGGFLKDKSGPIHERLSGNSLNHGRQAMFDSDSMSVDTAI</sequence>
<organism evidence="3 4">
    <name type="scientific">Spirosoma telluris</name>
    <dbReference type="NCBI Taxonomy" id="2183553"/>
    <lineage>
        <taxon>Bacteria</taxon>
        <taxon>Pseudomonadati</taxon>
        <taxon>Bacteroidota</taxon>
        <taxon>Cytophagia</taxon>
        <taxon>Cytophagales</taxon>
        <taxon>Cytophagaceae</taxon>
        <taxon>Spirosoma</taxon>
    </lineage>
</organism>
<evidence type="ECO:0000313" key="3">
    <source>
        <dbReference type="EMBL" id="RAI76412.1"/>
    </source>
</evidence>
<dbReference type="Gene3D" id="3.40.50.720">
    <property type="entry name" value="NAD(P)-binding Rossmann-like Domain"/>
    <property type="match status" value="1"/>
</dbReference>
<dbReference type="InterPro" id="IPR027051">
    <property type="entry name" value="XdhC_Rossmann_dom"/>
</dbReference>
<evidence type="ECO:0000259" key="2">
    <source>
        <dbReference type="Pfam" id="PF13478"/>
    </source>
</evidence>
<evidence type="ECO:0000259" key="1">
    <source>
        <dbReference type="Pfam" id="PF02625"/>
    </source>
</evidence>
<reference evidence="3 4" key="1">
    <citation type="submission" date="2018-06" db="EMBL/GenBank/DDBJ databases">
        <title>Spirosoma sp. HMF3257 Genome sequencing and assembly.</title>
        <authorList>
            <person name="Kang H."/>
            <person name="Cha I."/>
            <person name="Kim H."/>
            <person name="Kang J."/>
            <person name="Joh K."/>
        </authorList>
    </citation>
    <scope>NUCLEOTIDE SEQUENCE [LARGE SCALE GENOMIC DNA]</scope>
    <source>
        <strain evidence="3 4">HMF3257</strain>
    </source>
</reference>
<feature type="domain" description="XdhC- CoxI" evidence="1">
    <location>
        <begin position="18"/>
        <end position="81"/>
    </location>
</feature>
<dbReference type="OrthoDB" id="9773039at2"/>
<evidence type="ECO:0000313" key="4">
    <source>
        <dbReference type="Proteomes" id="UP000249016"/>
    </source>
</evidence>
<dbReference type="Pfam" id="PF13478">
    <property type="entry name" value="XdhC_C"/>
    <property type="match status" value="1"/>
</dbReference>
<comment type="caution">
    <text evidence="3">The sequence shown here is derived from an EMBL/GenBank/DDBJ whole genome shotgun (WGS) entry which is preliminary data.</text>
</comment>
<feature type="domain" description="XdhC Rossmann" evidence="2">
    <location>
        <begin position="201"/>
        <end position="345"/>
    </location>
</feature>
<accession>A0A327NMJ2</accession>
<gene>
    <name evidence="3" type="ORF">HMF3257_23695</name>
</gene>
<dbReference type="RefSeq" id="WP_111345993.1">
    <property type="nucleotide sequence ID" value="NZ_QLII01000001.1"/>
</dbReference>
<dbReference type="AlphaFoldDB" id="A0A327NMJ2"/>
<dbReference type="PANTHER" id="PTHR30388">
    <property type="entry name" value="ALDEHYDE OXIDOREDUCTASE MOLYBDENUM COFACTOR ASSEMBLY PROTEIN"/>
    <property type="match status" value="1"/>
</dbReference>
<proteinExistence type="predicted"/>
<protein>
    <submittedName>
        <fullName evidence="3">XdhC/CoxI family protein</fullName>
    </submittedName>
</protein>
<dbReference type="EMBL" id="QLII01000001">
    <property type="protein sequence ID" value="RAI76412.1"/>
    <property type="molecule type" value="Genomic_DNA"/>
</dbReference>
<name>A0A327NMJ2_9BACT</name>
<dbReference type="InterPro" id="IPR003777">
    <property type="entry name" value="XdhC_CoxI"/>
</dbReference>
<dbReference type="PANTHER" id="PTHR30388:SF4">
    <property type="entry name" value="MOLYBDENUM COFACTOR INSERTION CHAPERONE PAOD"/>
    <property type="match status" value="1"/>
</dbReference>
<dbReference type="Pfam" id="PF02625">
    <property type="entry name" value="XdhC_CoxI"/>
    <property type="match status" value="1"/>
</dbReference>